<keyword evidence="1" id="KW-0472">Membrane</keyword>
<reference evidence="2 3" key="1">
    <citation type="journal article" date="2010" name="Science">
        <title>Genomic comparison of the ants Camponotus floridanus and Harpegnathos saltator.</title>
        <authorList>
            <person name="Bonasio R."/>
            <person name="Zhang G."/>
            <person name="Ye C."/>
            <person name="Mutti N.S."/>
            <person name="Fang X."/>
            <person name="Qin N."/>
            <person name="Donahue G."/>
            <person name="Yang P."/>
            <person name="Li Q."/>
            <person name="Li C."/>
            <person name="Zhang P."/>
            <person name="Huang Z."/>
            <person name="Berger S.L."/>
            <person name="Reinberg D."/>
            <person name="Wang J."/>
            <person name="Liebig J."/>
        </authorList>
    </citation>
    <scope>NUCLEOTIDE SEQUENCE [LARGE SCALE GENOMIC DNA]</scope>
    <source>
        <strain evidence="3">C129</strain>
    </source>
</reference>
<organism evidence="3">
    <name type="scientific">Camponotus floridanus</name>
    <name type="common">Florida carpenter ant</name>
    <dbReference type="NCBI Taxonomy" id="104421"/>
    <lineage>
        <taxon>Eukaryota</taxon>
        <taxon>Metazoa</taxon>
        <taxon>Ecdysozoa</taxon>
        <taxon>Arthropoda</taxon>
        <taxon>Hexapoda</taxon>
        <taxon>Insecta</taxon>
        <taxon>Pterygota</taxon>
        <taxon>Neoptera</taxon>
        <taxon>Endopterygota</taxon>
        <taxon>Hymenoptera</taxon>
        <taxon>Apocrita</taxon>
        <taxon>Aculeata</taxon>
        <taxon>Formicoidea</taxon>
        <taxon>Formicidae</taxon>
        <taxon>Formicinae</taxon>
        <taxon>Camponotus</taxon>
    </lineage>
</organism>
<keyword evidence="3" id="KW-1185">Reference proteome</keyword>
<keyword evidence="1" id="KW-0812">Transmembrane</keyword>
<proteinExistence type="predicted"/>
<evidence type="ECO:0000256" key="1">
    <source>
        <dbReference type="SAM" id="Phobius"/>
    </source>
</evidence>
<name>E2A1Z2_CAMFO</name>
<dbReference type="EMBL" id="GL435872">
    <property type="protein sequence ID" value="EFN72548.1"/>
    <property type="molecule type" value="Genomic_DNA"/>
</dbReference>
<protein>
    <submittedName>
        <fullName evidence="2">Uncharacterized protein</fullName>
    </submittedName>
</protein>
<dbReference type="InParanoid" id="E2A1Z2"/>
<feature type="transmembrane region" description="Helical" evidence="1">
    <location>
        <begin position="60"/>
        <end position="84"/>
    </location>
</feature>
<dbReference type="AlphaFoldDB" id="E2A1Z2"/>
<sequence length="109" mass="12384">MDSFKFLGAGLDKLASYLDESKLTIARGEFRDLLDDDFRLLTRKDVFPYESPRKMILDSLAYGILVTGLLDLCSWVIAGKLAFLMRLQLCLTSRSHARFRQEPSGYSAN</sequence>
<dbReference type="Proteomes" id="UP000000311">
    <property type="component" value="Unassembled WGS sequence"/>
</dbReference>
<evidence type="ECO:0000313" key="2">
    <source>
        <dbReference type="EMBL" id="EFN72548.1"/>
    </source>
</evidence>
<gene>
    <name evidence="2" type="ORF">EAG_05412</name>
</gene>
<evidence type="ECO:0000313" key="3">
    <source>
        <dbReference type="Proteomes" id="UP000000311"/>
    </source>
</evidence>
<keyword evidence="1" id="KW-1133">Transmembrane helix</keyword>
<accession>E2A1Z2</accession>